<dbReference type="Proteomes" id="UP000242447">
    <property type="component" value="Chromosome"/>
</dbReference>
<dbReference type="AlphaFoldDB" id="A0A1W6NYS0"/>
<sequence>MGYVEAVEYIRADIARKVKPLAWTDVSVSVTGVRSQSARTSIGKYYCDDDGWYFSGMKDHWINADSFEAAKAAAQADFEARILSALEGGE</sequence>
<keyword evidence="2" id="KW-1185">Reference proteome</keyword>
<dbReference type="EMBL" id="CP019937">
    <property type="protein sequence ID" value="ARO14398.1"/>
    <property type="molecule type" value="Genomic_DNA"/>
</dbReference>
<evidence type="ECO:0000313" key="2">
    <source>
        <dbReference type="Proteomes" id="UP000242447"/>
    </source>
</evidence>
<accession>A0A1W6NYS0</accession>
<dbReference type="STRING" id="92947.BVG79_01052"/>
<organism evidence="1 2">
    <name type="scientific">Ketogulonicigenium robustum</name>
    <dbReference type="NCBI Taxonomy" id="92947"/>
    <lineage>
        <taxon>Bacteria</taxon>
        <taxon>Pseudomonadati</taxon>
        <taxon>Pseudomonadota</taxon>
        <taxon>Alphaproteobacteria</taxon>
        <taxon>Rhodobacterales</taxon>
        <taxon>Roseobacteraceae</taxon>
        <taxon>Ketogulonicigenium</taxon>
    </lineage>
</organism>
<gene>
    <name evidence="1" type="ORF">BVG79_01052</name>
</gene>
<dbReference type="KEGG" id="kro:BVG79_01052"/>
<protein>
    <submittedName>
        <fullName evidence="1">Uncharacterized protein</fullName>
    </submittedName>
</protein>
<proteinExistence type="predicted"/>
<name>A0A1W6NYS0_9RHOB</name>
<evidence type="ECO:0000313" key="1">
    <source>
        <dbReference type="EMBL" id="ARO14398.1"/>
    </source>
</evidence>
<reference evidence="1 2" key="1">
    <citation type="submission" date="2017-02" db="EMBL/GenBank/DDBJ databases">
        <title>Ketogulonicigenium robustum SPU B003 Genome sequencing and assembly.</title>
        <authorList>
            <person name="Li Y."/>
            <person name="Liu L."/>
            <person name="Wang C."/>
            <person name="Zhang M."/>
            <person name="Zhang T."/>
            <person name="Zhang Y."/>
        </authorList>
    </citation>
    <scope>NUCLEOTIDE SEQUENCE [LARGE SCALE GENOMIC DNA]</scope>
    <source>
        <strain evidence="1 2">SPU_B003</strain>
    </source>
</reference>